<protein>
    <submittedName>
        <fullName evidence="4">Uncharacterized protein</fullName>
    </submittedName>
</protein>
<dbReference type="EMBL" id="KJ947870">
    <property type="protein sequence ID" value="AJW30596.1"/>
    <property type="molecule type" value="Genomic_DNA"/>
</dbReference>
<dbReference type="PROSITE" id="PS50005">
    <property type="entry name" value="TPR"/>
    <property type="match status" value="3"/>
</dbReference>
<dbReference type="GO" id="GO:0009279">
    <property type="term" value="C:cell outer membrane"/>
    <property type="evidence" value="ECO:0007669"/>
    <property type="project" value="TreeGrafter"/>
</dbReference>
<dbReference type="PANTHER" id="PTHR44858">
    <property type="entry name" value="TETRATRICOPEPTIDE REPEAT PROTEIN 6"/>
    <property type="match status" value="1"/>
</dbReference>
<evidence type="ECO:0000256" key="1">
    <source>
        <dbReference type="ARBA" id="ARBA00022737"/>
    </source>
</evidence>
<organism evidence="4">
    <name type="scientific">Prochlorococcus marinus str. P0902-H212</name>
    <dbReference type="NCBI Taxonomy" id="1620696"/>
    <lineage>
        <taxon>Bacteria</taxon>
        <taxon>Bacillati</taxon>
        <taxon>Cyanobacteriota</taxon>
        <taxon>Cyanophyceae</taxon>
        <taxon>Synechococcales</taxon>
        <taxon>Prochlorococcaceae</taxon>
        <taxon>Prochlorococcus</taxon>
    </lineage>
</organism>
<gene>
    <name evidence="4" type="ORF">FA02_0330</name>
</gene>
<keyword evidence="1" id="KW-0677">Repeat</keyword>
<dbReference type="Gene3D" id="1.25.40.10">
    <property type="entry name" value="Tetratricopeptide repeat domain"/>
    <property type="match status" value="2"/>
</dbReference>
<feature type="repeat" description="TPR" evidence="3">
    <location>
        <begin position="113"/>
        <end position="146"/>
    </location>
</feature>
<dbReference type="AlphaFoldDB" id="A0A0D5A336"/>
<keyword evidence="2 3" id="KW-0802">TPR repeat</keyword>
<dbReference type="InterPro" id="IPR011990">
    <property type="entry name" value="TPR-like_helical_dom_sf"/>
</dbReference>
<feature type="repeat" description="TPR" evidence="3">
    <location>
        <begin position="45"/>
        <end position="78"/>
    </location>
</feature>
<accession>A0A0D5A336</accession>
<feature type="repeat" description="TPR" evidence="3">
    <location>
        <begin position="147"/>
        <end position="180"/>
    </location>
</feature>
<reference evidence="4" key="1">
    <citation type="submission" date="2014-06" db="EMBL/GenBank/DDBJ databases">
        <authorList>
            <person name="Berube P.M."/>
        </authorList>
    </citation>
    <scope>NUCLEOTIDE SEQUENCE</scope>
    <source>
        <strain evidence="4">P0902-H212</strain>
    </source>
</reference>
<dbReference type="GO" id="GO:0046813">
    <property type="term" value="P:receptor-mediated virion attachment to host cell"/>
    <property type="evidence" value="ECO:0007669"/>
    <property type="project" value="TreeGrafter"/>
</dbReference>
<dbReference type="Pfam" id="PF14559">
    <property type="entry name" value="TPR_19"/>
    <property type="match status" value="1"/>
</dbReference>
<name>A0A0D5A336_PROMR</name>
<proteinExistence type="predicted"/>
<dbReference type="InterPro" id="IPR050498">
    <property type="entry name" value="Ycf3"/>
</dbReference>
<dbReference type="Pfam" id="PF00515">
    <property type="entry name" value="TPR_1"/>
    <property type="match status" value="1"/>
</dbReference>
<dbReference type="InterPro" id="IPR019734">
    <property type="entry name" value="TPR_rpt"/>
</dbReference>
<dbReference type="PROSITE" id="PS50293">
    <property type="entry name" value="TPR_REGION"/>
    <property type="match status" value="1"/>
</dbReference>
<evidence type="ECO:0000313" key="4">
    <source>
        <dbReference type="EMBL" id="AJW30596.1"/>
    </source>
</evidence>
<evidence type="ECO:0000256" key="3">
    <source>
        <dbReference type="PROSITE-ProRule" id="PRU00339"/>
    </source>
</evidence>
<dbReference type="PANTHER" id="PTHR44858:SF1">
    <property type="entry name" value="UDP-N-ACETYLGLUCOSAMINE--PEPTIDE N-ACETYLGLUCOSAMINYLTRANSFERASE SPINDLY-RELATED"/>
    <property type="match status" value="1"/>
</dbReference>
<sequence>MKKASKIFKCLLGISLIKTFFVPNSSIAFFPRINEPNQQEFESTSRQIGQTALQLIQFGQYKEAIKILKLALKLNPTEETLWTALADAQFKSKDSNNALLSLDKVLVINPKNASIYFAKGSIYMNSKNLENAILMLNQGLLLDNKNETGYFQLGNAYIMLKDYKKALHTYNKVTKLNPNFWQVINNQGLILYELNKKEEANSKFKLAAKLSNNSEPRLALAISSYSIKGISIETLNIAKNALIDNPKYADIEYQSEQLWGRKLQHSAKLFFKTKEMKKVVREAREKTE</sequence>
<evidence type="ECO:0000256" key="2">
    <source>
        <dbReference type="ARBA" id="ARBA00022803"/>
    </source>
</evidence>
<dbReference type="SUPFAM" id="SSF48452">
    <property type="entry name" value="TPR-like"/>
    <property type="match status" value="1"/>
</dbReference>
<dbReference type="SMART" id="SM00028">
    <property type="entry name" value="TPR"/>
    <property type="match status" value="5"/>
</dbReference>